<dbReference type="Gene3D" id="3.90.45.10">
    <property type="entry name" value="Peptide deformylase"/>
    <property type="match status" value="1"/>
</dbReference>
<evidence type="ECO:0000256" key="14">
    <source>
        <dbReference type="ARBA" id="ARBA00031347"/>
    </source>
</evidence>
<dbReference type="FunFam" id="3.90.45.10:FF:000003">
    <property type="entry name" value="Peptide deformylase"/>
    <property type="match status" value="1"/>
</dbReference>
<dbReference type="Pfam" id="PF01327">
    <property type="entry name" value="Pep_deformylase"/>
    <property type="match status" value="1"/>
</dbReference>
<proteinExistence type="inferred from homology"/>
<accession>L9JJ24</accession>
<evidence type="ECO:0000256" key="4">
    <source>
        <dbReference type="ARBA" id="ARBA00010759"/>
    </source>
</evidence>
<dbReference type="HAMAP" id="MF_00163">
    <property type="entry name" value="Pep_deformylase"/>
    <property type="match status" value="1"/>
</dbReference>
<evidence type="ECO:0000256" key="6">
    <source>
        <dbReference type="ARBA" id="ARBA00020983"/>
    </source>
</evidence>
<evidence type="ECO:0000313" key="20">
    <source>
        <dbReference type="EMBL" id="ELW50373.1"/>
    </source>
</evidence>
<evidence type="ECO:0000256" key="19">
    <source>
        <dbReference type="SAM" id="MobiDB-lite"/>
    </source>
</evidence>
<dbReference type="GO" id="GO:0046872">
    <property type="term" value="F:metal ion binding"/>
    <property type="evidence" value="ECO:0007669"/>
    <property type="project" value="UniProtKB-KW"/>
</dbReference>
<name>L9JJ24_TUPCH</name>
<reference evidence="21" key="1">
    <citation type="submission" date="2012-07" db="EMBL/GenBank/DDBJ databases">
        <title>Genome of the Chinese tree shrew, a rising model animal genetically related to primates.</title>
        <authorList>
            <person name="Zhang G."/>
            <person name="Fan Y."/>
            <person name="Yao Y."/>
            <person name="Huang Z."/>
        </authorList>
    </citation>
    <scope>NUCLEOTIDE SEQUENCE [LARGE SCALE GENOMIC DNA]</scope>
</reference>
<dbReference type="InterPro" id="IPR007255">
    <property type="entry name" value="COG8"/>
</dbReference>
<dbReference type="PANTHER" id="PTHR21311:SF0">
    <property type="entry name" value="CONSERVED OLIGOMERIC GOLGI COMPLEX SUBUNIT 8"/>
    <property type="match status" value="1"/>
</dbReference>
<evidence type="ECO:0000256" key="12">
    <source>
        <dbReference type="ARBA" id="ARBA00023034"/>
    </source>
</evidence>
<feature type="region of interest" description="Disordered" evidence="19">
    <location>
        <begin position="1"/>
        <end position="34"/>
    </location>
</feature>
<evidence type="ECO:0000256" key="8">
    <source>
        <dbReference type="ARBA" id="ARBA00022723"/>
    </source>
</evidence>
<evidence type="ECO:0000256" key="16">
    <source>
        <dbReference type="ARBA" id="ARBA00037114"/>
    </source>
</evidence>
<dbReference type="PRINTS" id="PR01576">
    <property type="entry name" value="PDEFORMYLASE"/>
</dbReference>
<dbReference type="NCBIfam" id="NF001159">
    <property type="entry name" value="PRK00150.1-3"/>
    <property type="match status" value="1"/>
</dbReference>
<evidence type="ECO:0000256" key="18">
    <source>
        <dbReference type="ARBA" id="ARBA00072142"/>
    </source>
</evidence>
<dbReference type="InterPro" id="IPR036821">
    <property type="entry name" value="Peptide_deformylase_sf"/>
</dbReference>
<gene>
    <name evidence="20" type="ORF">TREES_T100019700</name>
</gene>
<comment type="catalytic activity">
    <reaction evidence="17">
        <text>N-terminal N-formyl-L-methionyl-[peptide] + H2O = N-terminal L-methionyl-[peptide] + formate</text>
        <dbReference type="Rhea" id="RHEA:24420"/>
        <dbReference type="Rhea" id="RHEA-COMP:10639"/>
        <dbReference type="Rhea" id="RHEA-COMP:10640"/>
        <dbReference type="ChEBI" id="CHEBI:15377"/>
        <dbReference type="ChEBI" id="CHEBI:15740"/>
        <dbReference type="ChEBI" id="CHEBI:49298"/>
        <dbReference type="ChEBI" id="CHEBI:64731"/>
        <dbReference type="EC" id="3.5.1.88"/>
    </reaction>
</comment>
<keyword evidence="8" id="KW-0479">Metal-binding</keyword>
<keyword evidence="13" id="KW-0472">Membrane</keyword>
<comment type="function">
    <text evidence="16">Removes the formyl group from the N-terminal Met of newly synthesized proteins.</text>
</comment>
<evidence type="ECO:0000256" key="2">
    <source>
        <dbReference type="ARBA" id="ARBA00004395"/>
    </source>
</evidence>
<evidence type="ECO:0000256" key="13">
    <source>
        <dbReference type="ARBA" id="ARBA00023136"/>
    </source>
</evidence>
<sequence length="823" mass="92235">MKGSWRRCSETGSLRPSGGSGPTSGSGLERLRREPERLAEERAQLLQQTRDLAFANYKTFIRGAECTERIHRLFGDVEASLRRLLDRLPNFQQSCRNFVKEAEEISSNRRMNTLTLNRHTEILEILEIPQLMDTCVRNSYYEEALELAAYVHRLERKYSSIPVIQGIVNEVRQSMQLMLSQLIQQLRTNIQLPACLRVIGYLRRMDVFTEAELRVKFLQARDAWLRSILTGIPNDDPYFHITKTIEACRVHLFDIITQYRAIFSDEDPLLPPAMGEPTVNESAIFHGWVLQKVSQFLQVLESDLYRGIGGRLDSLLGQCMYFGLSFSRVGADFRGQLAPVFQRVAISTFQKAIQEAVEKFQDEMNSYTLISAPAILGSSNMPPAVPAAQPGTLQPPMVLLDFPPLACFLNNILVAFNDLRLCCPVALAQDVTGALEDALAKVTKIILAFHRAEEAAFSSGEQELFVQFCTIFLEDLVPYLNRCLQVLFPPAQIAQTLGKRRFSNVLLLSKYGHLGHVNSSAIQEPLAFILPKREMVFPLDEKELVPELTAPAPECPTPETGVRAVCGEELLLAVRGRGSLARECTGRTLEPGRCSRKGRLGIEQGASGGARACSSTNGPEGPARQRSYWSYVKRLVQGAPEPPYSHVCQVGDPVLRTVAAPVEPAQISGPELQRLVQRLVQVMRRRRCVGLSAPQLGVPLQVLALELPEALCRACSPRLRQLRQMEPFPLRVFVNPSLRVLDSRLVTFPEGCESVAGFLAYVPRFQAVQISGLDPRGEQVVWQASGWASRIIQHEMDHLQGCLFIDKMDSRTFTNIHWMEVND</sequence>
<organism evidence="20 21">
    <name type="scientific">Tupaia chinensis</name>
    <name type="common">Chinese tree shrew</name>
    <name type="synonym">Tupaia belangeri chinensis</name>
    <dbReference type="NCBI Taxonomy" id="246437"/>
    <lineage>
        <taxon>Eukaryota</taxon>
        <taxon>Metazoa</taxon>
        <taxon>Chordata</taxon>
        <taxon>Craniata</taxon>
        <taxon>Vertebrata</taxon>
        <taxon>Euteleostomi</taxon>
        <taxon>Mammalia</taxon>
        <taxon>Eutheria</taxon>
        <taxon>Euarchontoglires</taxon>
        <taxon>Scandentia</taxon>
        <taxon>Tupaiidae</taxon>
        <taxon>Tupaia</taxon>
    </lineage>
</organism>
<dbReference type="EMBL" id="KB320983">
    <property type="protein sequence ID" value="ELW50373.1"/>
    <property type="molecule type" value="Genomic_DNA"/>
</dbReference>
<evidence type="ECO:0000256" key="9">
    <source>
        <dbReference type="ARBA" id="ARBA00022801"/>
    </source>
</evidence>
<comment type="cofactor">
    <cofactor evidence="1">
        <name>Co(2+)</name>
        <dbReference type="ChEBI" id="CHEBI:48828"/>
    </cofactor>
</comment>
<dbReference type="EC" id="3.5.1.88" evidence="5"/>
<dbReference type="STRING" id="246437.L9JJ24"/>
<evidence type="ECO:0000256" key="17">
    <source>
        <dbReference type="ARBA" id="ARBA00048875"/>
    </source>
</evidence>
<dbReference type="GO" id="GO:0000139">
    <property type="term" value="C:Golgi membrane"/>
    <property type="evidence" value="ECO:0007669"/>
    <property type="project" value="UniProtKB-SubCell"/>
</dbReference>
<dbReference type="GO" id="GO:0006891">
    <property type="term" value="P:intra-Golgi vesicle-mediated transport"/>
    <property type="evidence" value="ECO:0007669"/>
    <property type="project" value="TreeGrafter"/>
</dbReference>
<dbReference type="CDD" id="cd00487">
    <property type="entry name" value="Pep_deformylase"/>
    <property type="match status" value="1"/>
</dbReference>
<evidence type="ECO:0000256" key="11">
    <source>
        <dbReference type="ARBA" id="ARBA00022927"/>
    </source>
</evidence>
<evidence type="ECO:0000256" key="7">
    <source>
        <dbReference type="ARBA" id="ARBA00022448"/>
    </source>
</evidence>
<protein>
    <recommendedName>
        <fullName evidence="6">Conserved oligomeric Golgi complex subunit 8</fullName>
        <ecNumber evidence="5">3.5.1.88</ecNumber>
    </recommendedName>
    <alternativeName>
        <fullName evidence="14">Component of oligomeric Golgi complex 8</fullName>
    </alternativeName>
    <alternativeName>
        <fullName evidence="18">Peptide deformylase, mitochondrial</fullName>
    </alternativeName>
    <alternativeName>
        <fullName evidence="15">Polypeptide deformylase</fullName>
    </alternativeName>
</protein>
<keyword evidence="10" id="KW-0648">Protein biosynthesis</keyword>
<evidence type="ECO:0000256" key="15">
    <source>
        <dbReference type="ARBA" id="ARBA00032756"/>
    </source>
</evidence>
<comment type="subcellular location">
    <subcellularLocation>
        <location evidence="2">Golgi apparatus membrane</location>
        <topology evidence="2">Peripheral membrane protein</topology>
    </subcellularLocation>
</comment>
<dbReference type="GO" id="GO:0015031">
    <property type="term" value="P:protein transport"/>
    <property type="evidence" value="ECO:0007669"/>
    <property type="project" value="UniProtKB-KW"/>
</dbReference>
<dbReference type="AlphaFoldDB" id="L9JJ24"/>
<dbReference type="InterPro" id="IPR023635">
    <property type="entry name" value="Peptide_deformylase"/>
</dbReference>
<dbReference type="eggNOG" id="KOG2069">
    <property type="taxonomic scope" value="Eukaryota"/>
</dbReference>
<dbReference type="SUPFAM" id="SSF56420">
    <property type="entry name" value="Peptide deformylase"/>
    <property type="match status" value="1"/>
</dbReference>
<reference evidence="21" key="2">
    <citation type="journal article" date="2013" name="Nat. Commun.">
        <title>Genome of the Chinese tree shrew.</title>
        <authorList>
            <person name="Fan Y."/>
            <person name="Huang Z.Y."/>
            <person name="Cao C.C."/>
            <person name="Chen C.S."/>
            <person name="Chen Y.X."/>
            <person name="Fan D.D."/>
            <person name="He J."/>
            <person name="Hou H.L."/>
            <person name="Hu L."/>
            <person name="Hu X.T."/>
            <person name="Jiang X.T."/>
            <person name="Lai R."/>
            <person name="Lang Y.S."/>
            <person name="Liang B."/>
            <person name="Liao S.G."/>
            <person name="Mu D."/>
            <person name="Ma Y.Y."/>
            <person name="Niu Y.Y."/>
            <person name="Sun X.Q."/>
            <person name="Xia J.Q."/>
            <person name="Xiao J."/>
            <person name="Xiong Z.Q."/>
            <person name="Xu L."/>
            <person name="Yang L."/>
            <person name="Zhang Y."/>
            <person name="Zhao W."/>
            <person name="Zhao X.D."/>
            <person name="Zheng Y.T."/>
            <person name="Zhou J.M."/>
            <person name="Zhu Y.B."/>
            <person name="Zhang G.J."/>
            <person name="Wang J."/>
            <person name="Yao Y.G."/>
        </authorList>
    </citation>
    <scope>NUCLEOTIDE SEQUENCE [LARGE SCALE GENOMIC DNA]</scope>
</reference>
<dbReference type="GO" id="GO:0017119">
    <property type="term" value="C:Golgi transport complex"/>
    <property type="evidence" value="ECO:0007669"/>
    <property type="project" value="InterPro"/>
</dbReference>
<evidence type="ECO:0000256" key="10">
    <source>
        <dbReference type="ARBA" id="ARBA00022917"/>
    </source>
</evidence>
<comment type="similarity">
    <text evidence="3">Belongs to the COG8 family.</text>
</comment>
<dbReference type="InterPro" id="IPR016159">
    <property type="entry name" value="Cullin_repeat-like_dom_sf"/>
</dbReference>
<dbReference type="InParanoid" id="L9JJ24"/>
<dbReference type="GO" id="GO:0042586">
    <property type="term" value="F:peptide deformylase activity"/>
    <property type="evidence" value="ECO:0007669"/>
    <property type="project" value="UniProtKB-EC"/>
</dbReference>
<dbReference type="FunCoup" id="L9JJ24">
    <property type="interactions" value="2025"/>
</dbReference>
<keyword evidence="9" id="KW-0378">Hydrolase</keyword>
<comment type="similarity">
    <text evidence="4">Belongs to the polypeptide deformylase family.</text>
</comment>
<dbReference type="GO" id="GO:0006412">
    <property type="term" value="P:translation"/>
    <property type="evidence" value="ECO:0007669"/>
    <property type="project" value="UniProtKB-KW"/>
</dbReference>
<keyword evidence="21" id="KW-1185">Reference proteome</keyword>
<dbReference type="GO" id="GO:0005739">
    <property type="term" value="C:mitochondrion"/>
    <property type="evidence" value="ECO:0007669"/>
    <property type="project" value="UniProtKB-ARBA"/>
</dbReference>
<dbReference type="PANTHER" id="PTHR21311">
    <property type="entry name" value="CONSERVED OLIGOMERIC GOLGI COMPLEX COMPONENT 8"/>
    <property type="match status" value="1"/>
</dbReference>
<evidence type="ECO:0000256" key="3">
    <source>
        <dbReference type="ARBA" id="ARBA00006419"/>
    </source>
</evidence>
<keyword evidence="7" id="KW-0813">Transport</keyword>
<dbReference type="Pfam" id="PF04124">
    <property type="entry name" value="Dor1"/>
    <property type="match status" value="1"/>
</dbReference>
<dbReference type="Proteomes" id="UP000011518">
    <property type="component" value="Unassembled WGS sequence"/>
</dbReference>
<evidence type="ECO:0000256" key="1">
    <source>
        <dbReference type="ARBA" id="ARBA00001941"/>
    </source>
</evidence>
<evidence type="ECO:0000256" key="5">
    <source>
        <dbReference type="ARBA" id="ARBA00012175"/>
    </source>
</evidence>
<dbReference type="SUPFAM" id="SSF74788">
    <property type="entry name" value="Cullin repeat-like"/>
    <property type="match status" value="1"/>
</dbReference>
<keyword evidence="12" id="KW-0333">Golgi apparatus</keyword>
<keyword evidence="11" id="KW-0653">Protein transport</keyword>
<evidence type="ECO:0000313" key="21">
    <source>
        <dbReference type="Proteomes" id="UP000011518"/>
    </source>
</evidence>